<evidence type="ECO:0000313" key="1">
    <source>
        <dbReference type="EMBL" id="SVE45360.1"/>
    </source>
</evidence>
<reference evidence="1" key="1">
    <citation type="submission" date="2018-05" db="EMBL/GenBank/DDBJ databases">
        <authorList>
            <person name="Lanie J.A."/>
            <person name="Ng W.-L."/>
            <person name="Kazmierczak K.M."/>
            <person name="Andrzejewski T.M."/>
            <person name="Davidsen T.M."/>
            <person name="Wayne K.J."/>
            <person name="Tettelin H."/>
            <person name="Glass J.I."/>
            <person name="Rusch D."/>
            <person name="Podicherti R."/>
            <person name="Tsui H.-C.T."/>
            <person name="Winkler M.E."/>
        </authorList>
    </citation>
    <scope>NUCLEOTIDE SEQUENCE</scope>
</reference>
<proteinExistence type="predicted"/>
<protein>
    <submittedName>
        <fullName evidence="1">Uncharacterized protein</fullName>
    </submittedName>
</protein>
<sequence>MLKTLKNPYESENGPKIILDATLDFLKKKKSLKKGFFDLNLDQNSD</sequence>
<dbReference type="EMBL" id="UINC01218372">
    <property type="protein sequence ID" value="SVE45360.1"/>
    <property type="molecule type" value="Genomic_DNA"/>
</dbReference>
<gene>
    <name evidence="1" type="ORF">METZ01_LOCUS498214</name>
</gene>
<organism evidence="1">
    <name type="scientific">marine metagenome</name>
    <dbReference type="NCBI Taxonomy" id="408172"/>
    <lineage>
        <taxon>unclassified sequences</taxon>
        <taxon>metagenomes</taxon>
        <taxon>ecological metagenomes</taxon>
    </lineage>
</organism>
<name>A0A383DM67_9ZZZZ</name>
<dbReference type="AlphaFoldDB" id="A0A383DM67"/>
<accession>A0A383DM67</accession>